<organism evidence="2 3">
    <name type="scientific">Actinomadura viridis</name>
    <dbReference type="NCBI Taxonomy" id="58110"/>
    <lineage>
        <taxon>Bacteria</taxon>
        <taxon>Bacillati</taxon>
        <taxon>Actinomycetota</taxon>
        <taxon>Actinomycetes</taxon>
        <taxon>Streptosporangiales</taxon>
        <taxon>Thermomonosporaceae</taxon>
        <taxon>Actinomadura</taxon>
    </lineage>
</organism>
<evidence type="ECO:0000313" key="2">
    <source>
        <dbReference type="EMBL" id="MBG6088093.1"/>
    </source>
</evidence>
<evidence type="ECO:0008006" key="4">
    <source>
        <dbReference type="Google" id="ProtNLM"/>
    </source>
</evidence>
<name>A0A931DGB5_9ACTN</name>
<reference evidence="2" key="1">
    <citation type="submission" date="2020-11" db="EMBL/GenBank/DDBJ databases">
        <title>Sequencing the genomes of 1000 actinobacteria strains.</title>
        <authorList>
            <person name="Klenk H.-P."/>
        </authorList>
    </citation>
    <scope>NUCLEOTIDE SEQUENCE</scope>
    <source>
        <strain evidence="2">DSM 43175</strain>
    </source>
</reference>
<dbReference type="Proteomes" id="UP000614047">
    <property type="component" value="Unassembled WGS sequence"/>
</dbReference>
<comment type="caution">
    <text evidence="2">The sequence shown here is derived from an EMBL/GenBank/DDBJ whole genome shotgun (WGS) entry which is preliminary data.</text>
</comment>
<dbReference type="RefSeq" id="WP_197010865.1">
    <property type="nucleotide sequence ID" value="NZ_BAABES010000034.1"/>
</dbReference>
<proteinExistence type="predicted"/>
<evidence type="ECO:0000313" key="3">
    <source>
        <dbReference type="Proteomes" id="UP000614047"/>
    </source>
</evidence>
<keyword evidence="3" id="KW-1185">Reference proteome</keyword>
<dbReference type="AlphaFoldDB" id="A0A931DGB5"/>
<evidence type="ECO:0000256" key="1">
    <source>
        <dbReference type="SAM" id="MobiDB-lite"/>
    </source>
</evidence>
<gene>
    <name evidence="2" type="ORF">IW256_002206</name>
</gene>
<feature type="region of interest" description="Disordered" evidence="1">
    <location>
        <begin position="54"/>
        <end position="93"/>
    </location>
</feature>
<dbReference type="EMBL" id="JADOUA010000001">
    <property type="protein sequence ID" value="MBG6088093.1"/>
    <property type="molecule type" value="Genomic_DNA"/>
</dbReference>
<sequence>MKHRTTFVAGAALGYVLGTKAGRERYEQMRRASRRLAENPNFQEAAGAIRAKGEELAGAARERAPEQLRERIPGLHRETPPEYEDPRREATHP</sequence>
<protein>
    <recommendedName>
        <fullName evidence="4">YtxH domain-containing protein</fullName>
    </recommendedName>
</protein>
<accession>A0A931DGB5</accession>